<evidence type="ECO:0000256" key="14">
    <source>
        <dbReference type="SAM" id="Phobius"/>
    </source>
</evidence>
<organism evidence="17 18">
    <name type="scientific">Paenibacillus gansuensis</name>
    <dbReference type="NCBI Taxonomy" id="306542"/>
    <lineage>
        <taxon>Bacteria</taxon>
        <taxon>Bacillati</taxon>
        <taxon>Bacillota</taxon>
        <taxon>Bacilli</taxon>
        <taxon>Bacillales</taxon>
        <taxon>Paenibacillaceae</taxon>
        <taxon>Paenibacillus</taxon>
    </lineage>
</organism>
<keyword evidence="12" id="KW-0902">Two-component regulatory system</keyword>
<dbReference type="InterPro" id="IPR036890">
    <property type="entry name" value="HATPase_C_sf"/>
</dbReference>
<dbReference type="Proteomes" id="UP001597541">
    <property type="component" value="Unassembled WGS sequence"/>
</dbReference>
<dbReference type="SMART" id="SM00304">
    <property type="entry name" value="HAMP"/>
    <property type="match status" value="1"/>
</dbReference>
<dbReference type="InterPro" id="IPR050640">
    <property type="entry name" value="Bact_2-comp_sensor_kinase"/>
</dbReference>
<dbReference type="Pfam" id="PF02518">
    <property type="entry name" value="HATPase_c"/>
    <property type="match status" value="1"/>
</dbReference>
<dbReference type="InterPro" id="IPR005467">
    <property type="entry name" value="His_kinase_dom"/>
</dbReference>
<dbReference type="CDD" id="cd06225">
    <property type="entry name" value="HAMP"/>
    <property type="match status" value="1"/>
</dbReference>
<evidence type="ECO:0000256" key="12">
    <source>
        <dbReference type="ARBA" id="ARBA00023012"/>
    </source>
</evidence>
<comment type="caution">
    <text evidence="17">The sequence shown here is derived from an EMBL/GenBank/DDBJ whole genome shotgun (WGS) entry which is preliminary data.</text>
</comment>
<dbReference type="PROSITE" id="PS50109">
    <property type="entry name" value="HIS_KIN"/>
    <property type="match status" value="1"/>
</dbReference>
<dbReference type="SMART" id="SM00387">
    <property type="entry name" value="HATPase_c"/>
    <property type="match status" value="1"/>
</dbReference>
<dbReference type="InterPro" id="IPR033479">
    <property type="entry name" value="dCache_1"/>
</dbReference>
<dbReference type="EC" id="2.7.13.3" evidence="3"/>
<evidence type="ECO:0000259" key="15">
    <source>
        <dbReference type="PROSITE" id="PS50109"/>
    </source>
</evidence>
<evidence type="ECO:0000313" key="17">
    <source>
        <dbReference type="EMBL" id="MFD2613613.1"/>
    </source>
</evidence>
<keyword evidence="8" id="KW-0547">Nucleotide-binding</keyword>
<keyword evidence="13 14" id="KW-0472">Membrane</keyword>
<evidence type="ECO:0000256" key="11">
    <source>
        <dbReference type="ARBA" id="ARBA00022989"/>
    </source>
</evidence>
<dbReference type="Gene3D" id="3.30.565.10">
    <property type="entry name" value="Histidine kinase-like ATPase, C-terminal domain"/>
    <property type="match status" value="1"/>
</dbReference>
<dbReference type="Pfam" id="PF06580">
    <property type="entry name" value="His_kinase"/>
    <property type="match status" value="1"/>
</dbReference>
<keyword evidence="7 14" id="KW-0812">Transmembrane</keyword>
<evidence type="ECO:0000256" key="1">
    <source>
        <dbReference type="ARBA" id="ARBA00000085"/>
    </source>
</evidence>
<dbReference type="InterPro" id="IPR003594">
    <property type="entry name" value="HATPase_dom"/>
</dbReference>
<feature type="domain" description="HAMP" evidence="16">
    <location>
        <begin position="308"/>
        <end position="360"/>
    </location>
</feature>
<keyword evidence="5" id="KW-0597">Phosphoprotein</keyword>
<protein>
    <recommendedName>
        <fullName evidence="3">histidine kinase</fullName>
        <ecNumber evidence="3">2.7.13.3</ecNumber>
    </recommendedName>
</protein>
<name>A0ABW5PEM2_9BACL</name>
<keyword evidence="10" id="KW-0067">ATP-binding</keyword>
<evidence type="ECO:0000256" key="8">
    <source>
        <dbReference type="ARBA" id="ARBA00022741"/>
    </source>
</evidence>
<evidence type="ECO:0000256" key="3">
    <source>
        <dbReference type="ARBA" id="ARBA00012438"/>
    </source>
</evidence>
<reference evidence="18" key="1">
    <citation type="journal article" date="2019" name="Int. J. Syst. Evol. Microbiol.">
        <title>The Global Catalogue of Microorganisms (GCM) 10K type strain sequencing project: providing services to taxonomists for standard genome sequencing and annotation.</title>
        <authorList>
            <consortium name="The Broad Institute Genomics Platform"/>
            <consortium name="The Broad Institute Genome Sequencing Center for Infectious Disease"/>
            <person name="Wu L."/>
            <person name="Ma J."/>
        </authorList>
    </citation>
    <scope>NUCLEOTIDE SEQUENCE [LARGE SCALE GENOMIC DNA]</scope>
    <source>
        <strain evidence="18">KCTC 3950</strain>
    </source>
</reference>
<keyword evidence="9 17" id="KW-0418">Kinase</keyword>
<feature type="transmembrane region" description="Helical" evidence="14">
    <location>
        <begin position="284"/>
        <end position="306"/>
    </location>
</feature>
<dbReference type="RefSeq" id="WP_377603640.1">
    <property type="nucleotide sequence ID" value="NZ_JBHUME010000008.1"/>
</dbReference>
<gene>
    <name evidence="17" type="ORF">ACFSUF_14370</name>
</gene>
<evidence type="ECO:0000256" key="7">
    <source>
        <dbReference type="ARBA" id="ARBA00022692"/>
    </source>
</evidence>
<evidence type="ECO:0000259" key="16">
    <source>
        <dbReference type="PROSITE" id="PS50885"/>
    </source>
</evidence>
<dbReference type="Pfam" id="PF02743">
    <property type="entry name" value="dCache_1"/>
    <property type="match status" value="1"/>
</dbReference>
<comment type="catalytic activity">
    <reaction evidence="1">
        <text>ATP + protein L-histidine = ADP + protein N-phospho-L-histidine.</text>
        <dbReference type="EC" id="2.7.13.3"/>
    </reaction>
</comment>
<dbReference type="Gene3D" id="6.10.340.10">
    <property type="match status" value="1"/>
</dbReference>
<dbReference type="EMBL" id="JBHUME010000008">
    <property type="protein sequence ID" value="MFD2613613.1"/>
    <property type="molecule type" value="Genomic_DNA"/>
</dbReference>
<evidence type="ECO:0000256" key="4">
    <source>
        <dbReference type="ARBA" id="ARBA00022475"/>
    </source>
</evidence>
<dbReference type="PANTHER" id="PTHR34220:SF11">
    <property type="entry name" value="SENSOR PROTEIN KINASE HPTS"/>
    <property type="match status" value="1"/>
</dbReference>
<dbReference type="PROSITE" id="PS50885">
    <property type="entry name" value="HAMP"/>
    <property type="match status" value="1"/>
</dbReference>
<keyword evidence="4" id="KW-1003">Cell membrane</keyword>
<dbReference type="InterPro" id="IPR003660">
    <property type="entry name" value="HAMP_dom"/>
</dbReference>
<evidence type="ECO:0000256" key="2">
    <source>
        <dbReference type="ARBA" id="ARBA00004651"/>
    </source>
</evidence>
<dbReference type="PANTHER" id="PTHR34220">
    <property type="entry name" value="SENSOR HISTIDINE KINASE YPDA"/>
    <property type="match status" value="1"/>
</dbReference>
<keyword evidence="18" id="KW-1185">Reference proteome</keyword>
<dbReference type="InterPro" id="IPR010559">
    <property type="entry name" value="Sig_transdc_His_kin_internal"/>
</dbReference>
<evidence type="ECO:0000256" key="13">
    <source>
        <dbReference type="ARBA" id="ARBA00023136"/>
    </source>
</evidence>
<accession>A0ABW5PEM2</accession>
<dbReference type="SUPFAM" id="SSF55874">
    <property type="entry name" value="ATPase domain of HSP90 chaperone/DNA topoisomerase II/histidine kinase"/>
    <property type="match status" value="1"/>
</dbReference>
<evidence type="ECO:0000256" key="10">
    <source>
        <dbReference type="ARBA" id="ARBA00022840"/>
    </source>
</evidence>
<dbReference type="GO" id="GO:0004673">
    <property type="term" value="F:protein histidine kinase activity"/>
    <property type="evidence" value="ECO:0007669"/>
    <property type="project" value="UniProtKB-EC"/>
</dbReference>
<comment type="subcellular location">
    <subcellularLocation>
        <location evidence="2">Cell membrane</location>
        <topology evidence="2">Multi-pass membrane protein</topology>
    </subcellularLocation>
</comment>
<dbReference type="Pfam" id="PF00672">
    <property type="entry name" value="HAMP"/>
    <property type="match status" value="1"/>
</dbReference>
<feature type="domain" description="Histidine kinase" evidence="15">
    <location>
        <begin position="467"/>
        <end position="570"/>
    </location>
</feature>
<proteinExistence type="predicted"/>
<sequence length="570" mass="65792">MPKYMPFSYKLMLSYSMFIVVLVLLGGYAANEIFVNSIQGRTREIQSGTIHQMKDNITYKVDDLVRISNMLYLDDTLSGHLRHYEEGWVSYEVTKKYLLPKLHTTIEAANDPIWMSIYLHNPALPEIYLDHSGTDPLKDNRSLFDIYNIRRIQDKQWYKQFPKEKYGQTMVWGQVEDDAQYGRISLLRRIVDTNEPLKLEEHGFIRISIRLADLMESVEYDKIGKGTKLFIMDAQGRTISSSGQTGPDTKIEDITIIREELPRLAWHLVAWVPMNITDEATGQFRYWTIMVCVGCILLFFSAGFFLSRLFAKKVNKIVMVLHSFQEGDFQKRIHFRGKDEFTQISESLNRMGQHTGDLIREVYIANLQKKEAELESLQAQINPHFLYNTLSSISRLAQFGQLDKLQQMVLDLAKFYRLSLNEGRTVIPISSELEQVEAYINIQRTKYGDSVEVSYDIAPELHAYNTIKLILQPFVENVFEHARFEDKISIRIVGGLDSSDIWFKIIDNGIGVHPDTLRLLFDPLKGSEIGYGIRNVHQRIKLHYGDAYGVEIYSKPGIGTTVLIRFPPDG</sequence>
<keyword evidence="6 17" id="KW-0808">Transferase</keyword>
<evidence type="ECO:0000313" key="18">
    <source>
        <dbReference type="Proteomes" id="UP001597541"/>
    </source>
</evidence>
<evidence type="ECO:0000256" key="5">
    <source>
        <dbReference type="ARBA" id="ARBA00022553"/>
    </source>
</evidence>
<evidence type="ECO:0000256" key="9">
    <source>
        <dbReference type="ARBA" id="ARBA00022777"/>
    </source>
</evidence>
<keyword evidence="11 14" id="KW-1133">Transmembrane helix</keyword>
<evidence type="ECO:0000256" key="6">
    <source>
        <dbReference type="ARBA" id="ARBA00022679"/>
    </source>
</evidence>